<evidence type="ECO:0000256" key="1">
    <source>
        <dbReference type="SAM" id="MobiDB-lite"/>
    </source>
</evidence>
<feature type="region of interest" description="Disordered" evidence="1">
    <location>
        <begin position="1"/>
        <end position="31"/>
    </location>
</feature>
<feature type="compositionally biased region" description="Basic and acidic residues" evidence="1">
    <location>
        <begin position="18"/>
        <end position="28"/>
    </location>
</feature>
<evidence type="ECO:0000313" key="3">
    <source>
        <dbReference type="Proteomes" id="UP000436468"/>
    </source>
</evidence>
<accession>A0A0R3DR86</accession>
<comment type="caution">
    <text evidence="2">The sequence shown here is derived from an EMBL/GenBank/DDBJ whole genome shotgun (WGS) entry which is preliminary data.</text>
</comment>
<dbReference type="AlphaFoldDB" id="A0A0R3DR86"/>
<dbReference type="EMBL" id="WQNF01000004">
    <property type="protein sequence ID" value="MVT65019.1"/>
    <property type="molecule type" value="Genomic_DNA"/>
</dbReference>
<protein>
    <submittedName>
        <fullName evidence="2">Uncharacterized protein</fullName>
    </submittedName>
</protein>
<dbReference type="RefSeq" id="WP_016847464.1">
    <property type="nucleotide sequence ID" value="NZ_LJYE01000032.1"/>
</dbReference>
<name>A0A0R3DR86_9BRAD</name>
<sequence length="63" mass="7577">MIKKKRNRSRPPGSFENRLQKFAEDSRIAARKLPPGREREMLMKKARQTETVMEVSEWLTFRK</sequence>
<keyword evidence="3" id="KW-1185">Reference proteome</keyword>
<dbReference type="Proteomes" id="UP000436468">
    <property type="component" value="Unassembled WGS sequence"/>
</dbReference>
<dbReference type="GeneID" id="92950666"/>
<proteinExistence type="predicted"/>
<reference evidence="2 3" key="1">
    <citation type="submission" date="2019-12" db="EMBL/GenBank/DDBJ databases">
        <title>Draft genome sequences Bradyrhizobium cajani AMBPC1010, Bradyrhizobium pachyrhizi AMBPC1040 and Bradyrhizobium yuanmingense ALSPC3051, three plant growth promoting strains isolated from nodules of Cajanus cajan L. in Dominican Republic.</title>
        <authorList>
            <person name="Flores-Felix J.D."/>
            <person name="Araujo J."/>
            <person name="Diaz-Alcantara C."/>
            <person name="Gonzalez-Andres F."/>
            <person name="Velazquez E."/>
        </authorList>
    </citation>
    <scope>NUCLEOTIDE SEQUENCE [LARGE SCALE GENOMIC DNA]</scope>
    <source>
        <strain evidence="2 3">1040</strain>
    </source>
</reference>
<gene>
    <name evidence="2" type="ORF">GPL21_07855</name>
</gene>
<evidence type="ECO:0000313" key="2">
    <source>
        <dbReference type="EMBL" id="MVT65019.1"/>
    </source>
</evidence>
<organism evidence="2 3">
    <name type="scientific">Bradyrhizobium pachyrhizi</name>
    <dbReference type="NCBI Taxonomy" id="280333"/>
    <lineage>
        <taxon>Bacteria</taxon>
        <taxon>Pseudomonadati</taxon>
        <taxon>Pseudomonadota</taxon>
        <taxon>Alphaproteobacteria</taxon>
        <taxon>Hyphomicrobiales</taxon>
        <taxon>Nitrobacteraceae</taxon>
        <taxon>Bradyrhizobium</taxon>
    </lineage>
</organism>